<accession>A0A7W5BG48</accession>
<reference evidence="1 2" key="1">
    <citation type="submission" date="2020-08" db="EMBL/GenBank/DDBJ databases">
        <title>Genomic Encyclopedia of Type Strains, Phase III (KMG-III): the genomes of soil and plant-associated and newly described type strains.</title>
        <authorList>
            <person name="Whitman W."/>
        </authorList>
    </citation>
    <scope>NUCLEOTIDE SEQUENCE [LARGE SCALE GENOMIC DNA]</scope>
    <source>
        <strain evidence="1 2">CECT 8897</strain>
    </source>
</reference>
<comment type="caution">
    <text evidence="1">The sequence shown here is derived from an EMBL/GenBank/DDBJ whole genome shotgun (WGS) entry which is preliminary data.</text>
</comment>
<organism evidence="1 2">
    <name type="scientific">Pseudoduganella violacea</name>
    <dbReference type="NCBI Taxonomy" id="1715466"/>
    <lineage>
        <taxon>Bacteria</taxon>
        <taxon>Pseudomonadati</taxon>
        <taxon>Pseudomonadota</taxon>
        <taxon>Betaproteobacteria</taxon>
        <taxon>Burkholderiales</taxon>
        <taxon>Oxalobacteraceae</taxon>
        <taxon>Telluria group</taxon>
        <taxon>Pseudoduganella</taxon>
    </lineage>
</organism>
<dbReference type="AlphaFoldDB" id="A0A7W5BG48"/>
<protein>
    <recommendedName>
        <fullName evidence="3">Protein CopB</fullName>
    </recommendedName>
</protein>
<sequence>MTKKTKDRSVLEGGRAGQLARAQSLYREKKKEDGFQRLQEWLPEAASSRLKYLCDATGLTKREALVRLISAADVDKIEIGRSEK</sequence>
<evidence type="ECO:0000313" key="1">
    <source>
        <dbReference type="EMBL" id="MBB3122503.1"/>
    </source>
</evidence>
<dbReference type="Proteomes" id="UP000541535">
    <property type="component" value="Unassembled WGS sequence"/>
</dbReference>
<proteinExistence type="predicted"/>
<evidence type="ECO:0000313" key="2">
    <source>
        <dbReference type="Proteomes" id="UP000541535"/>
    </source>
</evidence>
<dbReference type="EMBL" id="JACHXD010000043">
    <property type="protein sequence ID" value="MBB3122503.1"/>
    <property type="molecule type" value="Genomic_DNA"/>
</dbReference>
<name>A0A7W5BG48_9BURK</name>
<gene>
    <name evidence="1" type="ORF">FHS03_005605</name>
</gene>
<evidence type="ECO:0008006" key="3">
    <source>
        <dbReference type="Google" id="ProtNLM"/>
    </source>
</evidence>
<keyword evidence="2" id="KW-1185">Reference proteome</keyword>
<dbReference type="RefSeq" id="WP_183444169.1">
    <property type="nucleotide sequence ID" value="NZ_JACHXD010000043.1"/>
</dbReference>